<protein>
    <submittedName>
        <fullName evidence="2">Uncharacterized protein</fullName>
    </submittedName>
</protein>
<evidence type="ECO:0000313" key="3">
    <source>
        <dbReference type="Proteomes" id="UP000187338"/>
    </source>
</evidence>
<feature type="compositionally biased region" description="Basic residues" evidence="1">
    <location>
        <begin position="30"/>
        <end position="40"/>
    </location>
</feature>
<comment type="caution">
    <text evidence="2">The sequence shown here is derived from an EMBL/GenBank/DDBJ whole genome shotgun (WGS) entry which is preliminary data.</text>
</comment>
<evidence type="ECO:0000313" key="2">
    <source>
        <dbReference type="EMBL" id="GAV26063.1"/>
    </source>
</evidence>
<dbReference type="AlphaFoldDB" id="A0A1L8D4G3"/>
<proteinExistence type="predicted"/>
<reference evidence="3" key="1">
    <citation type="submission" date="2016-12" db="EMBL/GenBank/DDBJ databases">
        <title>Draft Genome Sequences od Carboxydothermus pertinax and islandicus, Hydrogenogenic Carboxydotrophic Bacteria.</title>
        <authorList>
            <person name="Fukuyama Y."/>
            <person name="Ohmae K."/>
            <person name="Yoneda Y."/>
            <person name="Yoshida T."/>
            <person name="Sako Y."/>
        </authorList>
    </citation>
    <scope>NUCLEOTIDE SEQUENCE [LARGE SCALE GENOMIC DNA]</scope>
    <source>
        <strain evidence="3">SET</strain>
    </source>
</reference>
<evidence type="ECO:0000256" key="1">
    <source>
        <dbReference type="SAM" id="MobiDB-lite"/>
    </source>
</evidence>
<organism evidence="2 3">
    <name type="scientific">Carboxydothermus islandicus</name>
    <dbReference type="NCBI Taxonomy" id="661089"/>
    <lineage>
        <taxon>Bacteria</taxon>
        <taxon>Bacillati</taxon>
        <taxon>Bacillota</taxon>
        <taxon>Clostridia</taxon>
        <taxon>Thermoanaerobacterales</taxon>
        <taxon>Thermoanaerobacteraceae</taxon>
        <taxon>Carboxydothermus</taxon>
    </lineage>
</organism>
<dbReference type="EMBL" id="BDJL01000130">
    <property type="protein sequence ID" value="GAV26063.1"/>
    <property type="molecule type" value="Genomic_DNA"/>
</dbReference>
<feature type="region of interest" description="Disordered" evidence="1">
    <location>
        <begin position="30"/>
        <end position="58"/>
    </location>
</feature>
<gene>
    <name evidence="2" type="ORF">ciss_19960</name>
</gene>
<keyword evidence="3" id="KW-1185">Reference proteome</keyword>
<name>A0A1L8D4G3_9THEO</name>
<sequence>MEGGDGVLFVERAGELLYVARLRLIRPEPKRKRVRRGRKLRAADPKPGDLPMARVKPG</sequence>
<dbReference type="Proteomes" id="UP000187338">
    <property type="component" value="Unassembled WGS sequence"/>
</dbReference>
<accession>A0A1L8D4G3</accession>